<dbReference type="InterPro" id="IPR000933">
    <property type="entry name" value="Glyco_hydro_29"/>
</dbReference>
<evidence type="ECO:0000259" key="7">
    <source>
        <dbReference type="Pfam" id="PF01120"/>
    </source>
</evidence>
<comment type="similarity">
    <text evidence="1">Belongs to the glycosyl hydrolase 29 family.</text>
</comment>
<feature type="domain" description="F5/8 type C" evidence="6">
    <location>
        <begin position="384"/>
        <end position="487"/>
    </location>
</feature>
<evidence type="ECO:0000313" key="9">
    <source>
        <dbReference type="Proteomes" id="UP001497522"/>
    </source>
</evidence>
<gene>
    <name evidence="8" type="ORF">CSSPJE1EN2_LOCUS16896</name>
</gene>
<dbReference type="InterPro" id="IPR000421">
    <property type="entry name" value="FA58C"/>
</dbReference>
<dbReference type="PANTHER" id="PTHR10030:SF37">
    <property type="entry name" value="ALPHA-L-FUCOSIDASE-RELATED"/>
    <property type="match status" value="1"/>
</dbReference>
<dbReference type="SUPFAM" id="SSF49785">
    <property type="entry name" value="Galactose-binding domain-like"/>
    <property type="match status" value="1"/>
</dbReference>
<dbReference type="EC" id="3.2.1.51" evidence="2"/>
<sequence>MQKSKDRLKNAQHMHYYNKKKDHRWQEGLLHLLVLVLQSSFFETVTCTVTPPLPVTPFPSGRQLAFQRREQAMFFHFGINTFADRETGSGYDDPSIFNPQGLDARQWVREAKNAGFKIVILTAKHADGFCLWPTAYTDYSVKASPWKNGTGDVVREVADAAKEQGLEFGLYLSPWDRHEATYGDTMLYNEFYLAQMRELLSMYGPISEVFLDGNKGTETRDMVYLFPTWFALIHQLQPNANIFSDAGPDVRWVGDETGEAGVTSWSMINSTAVTIGGAEEAYLNEGDISGLDWVPPECDVSIRPGWFWHKYQQPRSVETLIDIYFKSVGRNCVMLLNTPPNSTGLLHDTDVKILQEFKSTMESIFSQNLASKARISASSTRGSEATSVENSPFRPEQVLTDDLNEYWAAEDGLSSGHLQLDLGANVTFNVVKIQEAVNMGQRVKKYHVDVWQGASWHTVVHGTTIGYKKLDRITLTSTQLVRFVIDDARAQPLIASFGLYLDARTKVTCGGSNSTCLSSPTVKTVSVI</sequence>
<dbReference type="Proteomes" id="UP001497522">
    <property type="component" value="Chromosome 4"/>
</dbReference>
<keyword evidence="4" id="KW-0378">Hydrolase</keyword>
<dbReference type="InterPro" id="IPR017853">
    <property type="entry name" value="GH"/>
</dbReference>
<evidence type="ECO:0000313" key="8">
    <source>
        <dbReference type="EMBL" id="CAK9874580.1"/>
    </source>
</evidence>
<dbReference type="SUPFAM" id="SSF51445">
    <property type="entry name" value="(Trans)glycosidases"/>
    <property type="match status" value="1"/>
</dbReference>
<evidence type="ECO:0000256" key="4">
    <source>
        <dbReference type="ARBA" id="ARBA00022801"/>
    </source>
</evidence>
<keyword evidence="5" id="KW-0326">Glycosidase</keyword>
<dbReference type="Gene3D" id="2.60.120.260">
    <property type="entry name" value="Galactose-binding domain-like"/>
    <property type="match status" value="1"/>
</dbReference>
<name>A0ABP1BGK3_9BRYO</name>
<evidence type="ECO:0000256" key="5">
    <source>
        <dbReference type="ARBA" id="ARBA00023295"/>
    </source>
</evidence>
<keyword evidence="9" id="KW-1185">Reference proteome</keyword>
<accession>A0ABP1BGK3</accession>
<keyword evidence="3" id="KW-0732">Signal</keyword>
<evidence type="ECO:0000259" key="6">
    <source>
        <dbReference type="Pfam" id="PF00754"/>
    </source>
</evidence>
<dbReference type="InterPro" id="IPR008979">
    <property type="entry name" value="Galactose-bd-like_sf"/>
</dbReference>
<dbReference type="Pfam" id="PF00754">
    <property type="entry name" value="F5_F8_type_C"/>
    <property type="match status" value="1"/>
</dbReference>
<reference evidence="8" key="1">
    <citation type="submission" date="2024-03" db="EMBL/GenBank/DDBJ databases">
        <authorList>
            <consortium name="ELIXIR-Norway"/>
            <consortium name="Elixir Norway"/>
        </authorList>
    </citation>
    <scope>NUCLEOTIDE SEQUENCE</scope>
</reference>
<evidence type="ECO:0000256" key="1">
    <source>
        <dbReference type="ARBA" id="ARBA00007951"/>
    </source>
</evidence>
<organism evidence="8 9">
    <name type="scientific">Sphagnum jensenii</name>
    <dbReference type="NCBI Taxonomy" id="128206"/>
    <lineage>
        <taxon>Eukaryota</taxon>
        <taxon>Viridiplantae</taxon>
        <taxon>Streptophyta</taxon>
        <taxon>Embryophyta</taxon>
        <taxon>Bryophyta</taxon>
        <taxon>Sphagnophytina</taxon>
        <taxon>Sphagnopsida</taxon>
        <taxon>Sphagnales</taxon>
        <taxon>Sphagnaceae</taxon>
        <taxon>Sphagnum</taxon>
    </lineage>
</organism>
<proteinExistence type="inferred from homology"/>
<dbReference type="Pfam" id="PF01120">
    <property type="entry name" value="Alpha_L_fucos"/>
    <property type="match status" value="1"/>
</dbReference>
<dbReference type="InterPro" id="IPR057739">
    <property type="entry name" value="Glyco_hydro_29_N"/>
</dbReference>
<dbReference type="EMBL" id="OZ023705">
    <property type="protein sequence ID" value="CAK9874580.1"/>
    <property type="molecule type" value="Genomic_DNA"/>
</dbReference>
<protein>
    <recommendedName>
        <fullName evidence="2">alpha-L-fucosidase</fullName>
        <ecNumber evidence="2">3.2.1.51</ecNumber>
    </recommendedName>
</protein>
<dbReference type="SMART" id="SM00812">
    <property type="entry name" value="Alpha_L_fucos"/>
    <property type="match status" value="1"/>
</dbReference>
<evidence type="ECO:0000256" key="3">
    <source>
        <dbReference type="ARBA" id="ARBA00022729"/>
    </source>
</evidence>
<evidence type="ECO:0000256" key="2">
    <source>
        <dbReference type="ARBA" id="ARBA00012662"/>
    </source>
</evidence>
<feature type="domain" description="Glycoside hydrolase family 29 N-terminal" evidence="7">
    <location>
        <begin position="95"/>
        <end position="357"/>
    </location>
</feature>
<dbReference type="PANTHER" id="PTHR10030">
    <property type="entry name" value="ALPHA-L-FUCOSIDASE"/>
    <property type="match status" value="1"/>
</dbReference>
<dbReference type="Gene3D" id="3.20.20.80">
    <property type="entry name" value="Glycosidases"/>
    <property type="match status" value="1"/>
</dbReference>